<accession>G7DV05</accession>
<reference evidence="1 2" key="1">
    <citation type="journal article" date="2011" name="J. Gen. Appl. Microbiol.">
        <title>Draft genome sequencing of the enigmatic basidiomycete Mixia osmundae.</title>
        <authorList>
            <person name="Nishida H."/>
            <person name="Nagatsuka Y."/>
            <person name="Sugiyama J."/>
        </authorList>
    </citation>
    <scope>NUCLEOTIDE SEQUENCE [LARGE SCALE GENOMIC DNA]</scope>
    <source>
        <strain evidence="2">CBS 9802 / IAM 14324 / JCM 22182 / KY 12970</strain>
    </source>
</reference>
<protein>
    <submittedName>
        <fullName evidence="1">Uncharacterized protein</fullName>
    </submittedName>
</protein>
<dbReference type="InParanoid" id="G7DV05"/>
<dbReference type="AlphaFoldDB" id="G7DV05"/>
<evidence type="ECO:0000313" key="1">
    <source>
        <dbReference type="EMBL" id="GAA94415.1"/>
    </source>
</evidence>
<organism evidence="1 2">
    <name type="scientific">Mixia osmundae (strain CBS 9802 / IAM 14324 / JCM 22182 / KY 12970)</name>
    <dbReference type="NCBI Taxonomy" id="764103"/>
    <lineage>
        <taxon>Eukaryota</taxon>
        <taxon>Fungi</taxon>
        <taxon>Dikarya</taxon>
        <taxon>Basidiomycota</taxon>
        <taxon>Pucciniomycotina</taxon>
        <taxon>Mixiomycetes</taxon>
        <taxon>Mixiales</taxon>
        <taxon>Mixiaceae</taxon>
        <taxon>Mixia</taxon>
    </lineage>
</organism>
<sequence length="243" mass="25465">MSVSSAGYLDDTLKLCEARAKGKAEPTQSLPAIANMILIHKVCGCTGPMGYVKVASRGYLSSNLTNLAGEPYVHPGDALNLFDDTKGTDGNKGPRAKVLVIKNAEDDDYSHLFVLNPHFASRPFLGARIGFAGELNATSSGYAFLVPTTATPRGQTDYASGTGWGESSAIWKVDKDTGAISANIVNPDGSSSNDVAAELRGITNGKPGGQTYVTLSGNIDGFKSAYGTTTEVIPVKLTLEARK</sequence>
<dbReference type="OrthoDB" id="4584900at2759"/>
<dbReference type="Proteomes" id="UP000009131">
    <property type="component" value="Unassembled WGS sequence"/>
</dbReference>
<dbReference type="HOGENOM" id="CLU_1142822_0_0_1"/>
<reference evidence="1 2" key="2">
    <citation type="journal article" date="2012" name="Open Biol.">
        <title>Characteristics of nucleosomes and linker DNA regions on the genome of the basidiomycete Mixia osmundae revealed by mono- and dinucleosome mapping.</title>
        <authorList>
            <person name="Nishida H."/>
            <person name="Kondo S."/>
            <person name="Matsumoto T."/>
            <person name="Suzuki Y."/>
            <person name="Yoshikawa H."/>
            <person name="Taylor T.D."/>
            <person name="Sugiyama J."/>
        </authorList>
    </citation>
    <scope>NUCLEOTIDE SEQUENCE [LARGE SCALE GENOMIC DNA]</scope>
    <source>
        <strain evidence="2">CBS 9802 / IAM 14324 / JCM 22182 / KY 12970</strain>
    </source>
</reference>
<name>G7DV05_MIXOS</name>
<comment type="caution">
    <text evidence="1">The sequence shown here is derived from an EMBL/GenBank/DDBJ whole genome shotgun (WGS) entry which is preliminary data.</text>
</comment>
<gene>
    <name evidence="1" type="primary">Mo01067</name>
    <name evidence="1" type="ORF">E5Q_01067</name>
</gene>
<dbReference type="EMBL" id="BABT02000034">
    <property type="protein sequence ID" value="GAA94415.1"/>
    <property type="molecule type" value="Genomic_DNA"/>
</dbReference>
<keyword evidence="2" id="KW-1185">Reference proteome</keyword>
<evidence type="ECO:0000313" key="2">
    <source>
        <dbReference type="Proteomes" id="UP000009131"/>
    </source>
</evidence>
<proteinExistence type="predicted"/>
<dbReference type="RefSeq" id="XP_014565840.1">
    <property type="nucleotide sequence ID" value="XM_014710354.1"/>
</dbReference>